<dbReference type="KEGG" id="cku:UL82_09745"/>
<dbReference type="OrthoDB" id="9781459at2"/>
<accession>A0A0F6TEU1</accession>
<dbReference type="HOGENOM" id="CLU_093450_1_1_11"/>
<feature type="transmembrane region" description="Helical" evidence="1">
    <location>
        <begin position="62"/>
        <end position="77"/>
    </location>
</feature>
<dbReference type="AlphaFoldDB" id="A0A0F6TEU1"/>
<feature type="transmembrane region" description="Helical" evidence="1">
    <location>
        <begin position="12"/>
        <end position="32"/>
    </location>
</feature>
<keyword evidence="1" id="KW-1133">Transmembrane helix</keyword>
<dbReference type="EMBL" id="CP011312">
    <property type="protein sequence ID" value="AKE42086.1"/>
    <property type="molecule type" value="Genomic_DNA"/>
</dbReference>
<keyword evidence="1" id="KW-0812">Transmembrane</keyword>
<dbReference type="RefSeq" id="WP_046440665.1">
    <property type="nucleotide sequence ID" value="NZ_CP011312.1"/>
</dbReference>
<proteinExistence type="predicted"/>
<dbReference type="InterPro" id="IPR011733">
    <property type="entry name" value="CHP02185_IM"/>
</dbReference>
<evidence type="ECO:0000256" key="1">
    <source>
        <dbReference type="SAM" id="Phobius"/>
    </source>
</evidence>
<feature type="transmembrane region" description="Helical" evidence="1">
    <location>
        <begin position="83"/>
        <end position="102"/>
    </location>
</feature>
<dbReference type="STRING" id="35755.UL82_09745"/>
<dbReference type="Pfam" id="PF09605">
    <property type="entry name" value="Trep_Strep"/>
    <property type="match status" value="1"/>
</dbReference>
<gene>
    <name evidence="2" type="ORF">UL82_09745</name>
</gene>
<organism evidence="2 3">
    <name type="scientific">Corynebacterium kutscheri</name>
    <dbReference type="NCBI Taxonomy" id="35755"/>
    <lineage>
        <taxon>Bacteria</taxon>
        <taxon>Bacillati</taxon>
        <taxon>Actinomycetota</taxon>
        <taxon>Actinomycetes</taxon>
        <taxon>Mycobacteriales</taxon>
        <taxon>Corynebacteriaceae</taxon>
        <taxon>Corynebacterium</taxon>
    </lineage>
</organism>
<dbReference type="Proteomes" id="UP000033457">
    <property type="component" value="Chromosome"/>
</dbReference>
<reference evidence="2 3" key="1">
    <citation type="journal article" date="2015" name="Genome Announc.">
        <title>Complete Genome Sequence of Corynebacterium kutscheri DSM 20755, a Corynebacterial Type Strain with Remarkably Low G+C Content of Chromosomal DNA.</title>
        <authorList>
            <person name="Ruckert C."/>
            <person name="Albersmeier A."/>
            <person name="Winkler A."/>
            <person name="Tauch A."/>
        </authorList>
    </citation>
    <scope>NUCLEOTIDE SEQUENCE [LARGE SCALE GENOMIC DNA]</scope>
    <source>
        <strain evidence="2 3">DSM 20755</strain>
    </source>
</reference>
<feature type="transmembrane region" description="Helical" evidence="1">
    <location>
        <begin position="157"/>
        <end position="182"/>
    </location>
</feature>
<evidence type="ECO:0000313" key="2">
    <source>
        <dbReference type="EMBL" id="AKE42086.1"/>
    </source>
</evidence>
<keyword evidence="1" id="KW-0472">Membrane</keyword>
<sequence length="196" mass="21415">MKKINVRDLVNITIFSVVYILSFYIPGMLGFFGPPFMFVGWIIGIVLGGIVLMLLMARVPKVGTLSVVGLITGLIMTPGHTALVLVACPLFGFVADLIMSNCGKNDALQATRAILAYAVFKLWIVVPLIPIIFNADAYYETITATMGQEYSDSMRSLFTPTIIGIWAVVIFIVALSSGWLGARTARKHFHRAGLTR</sequence>
<evidence type="ECO:0000313" key="3">
    <source>
        <dbReference type="Proteomes" id="UP000033457"/>
    </source>
</evidence>
<feature type="transmembrane region" description="Helical" evidence="1">
    <location>
        <begin position="38"/>
        <end position="55"/>
    </location>
</feature>
<keyword evidence="3" id="KW-1185">Reference proteome</keyword>
<feature type="transmembrane region" description="Helical" evidence="1">
    <location>
        <begin position="114"/>
        <end position="133"/>
    </location>
</feature>
<name>A0A0F6TEU1_9CORY</name>
<dbReference type="NCBIfam" id="TIGR02185">
    <property type="entry name" value="Trep_Strep"/>
    <property type="match status" value="1"/>
</dbReference>
<protein>
    <submittedName>
        <fullName evidence="2">Conserved hypothetical integral membrane protein TIGR02185</fullName>
    </submittedName>
</protein>